<protein>
    <recommendedName>
        <fullName evidence="3">Aminoglycoside phosphotransferase domain-containing protein</fullName>
    </recommendedName>
</protein>
<organism evidence="1 2">
    <name type="scientific">Sphaerosporella brunnea</name>
    <dbReference type="NCBI Taxonomy" id="1250544"/>
    <lineage>
        <taxon>Eukaryota</taxon>
        <taxon>Fungi</taxon>
        <taxon>Dikarya</taxon>
        <taxon>Ascomycota</taxon>
        <taxon>Pezizomycotina</taxon>
        <taxon>Pezizomycetes</taxon>
        <taxon>Pezizales</taxon>
        <taxon>Pyronemataceae</taxon>
        <taxon>Sphaerosporella</taxon>
    </lineage>
</organism>
<accession>A0A5J5F1W4</accession>
<dbReference type="InParanoid" id="A0A5J5F1W4"/>
<gene>
    <name evidence="1" type="ORF">FN846DRAFT_905376</name>
</gene>
<dbReference type="Proteomes" id="UP000326924">
    <property type="component" value="Unassembled WGS sequence"/>
</dbReference>
<name>A0A5J5F1W4_9PEZI</name>
<evidence type="ECO:0000313" key="1">
    <source>
        <dbReference type="EMBL" id="KAA8909853.1"/>
    </source>
</evidence>
<dbReference type="SUPFAM" id="SSF56112">
    <property type="entry name" value="Protein kinase-like (PK-like)"/>
    <property type="match status" value="1"/>
</dbReference>
<proteinExistence type="predicted"/>
<dbReference type="EMBL" id="VXIS01000053">
    <property type="protein sequence ID" value="KAA8909853.1"/>
    <property type="molecule type" value="Genomic_DNA"/>
</dbReference>
<sequence length="563" mass="65427">MDRDMMEPPLDVDTANIGLRLGKTLKPSHQELRQGDVIETPEEDRKDCEVHPAHPLVRGHADSVFWVKEYHPNSAHVNPTLVPLATADGEVEAPKRVLAAYERGLVFPHMAIQKPCDQHIPFEEVYRASDAEKQENRPEWHPWLVTENLRGWAYPEVWGSTAFLHKRESPADDGASHGIGPVGWSYRQRRRFVRKLAMLRLLFLFLRSRRLRGGGNRDPQLWLPVAEERDPKVHKENLHGQKGQFGPWENVEDMMRTIWTREAKLDHSQYSQNINKIANNIDTHTNGMRKRKDELETEMPYSLNHGDIRSGFNILMNGCNPTGVIDFEYSAYVPYSAAIADLSNQYPRTYIAGTIFQGQAPRIGYADWDEWLRQADKPFAVGRETWKAIHDHWSIMRKPGTAADVHGAESFQDYHENQLGTNPPYVGDQATGRTFNFRNKVELLNRWGEITWEDFVHGDRFDDGNDHDMLYVDYVAGEMPFDHWLFDVQHPVSRRKLTNDVELSNLFPIEGRDNGTWRYLMSHWYYAPVMFLVTRFVETYLNDDPLLKWEDPFFHTSYSGWTT</sequence>
<dbReference type="InterPro" id="IPR011009">
    <property type="entry name" value="Kinase-like_dom_sf"/>
</dbReference>
<dbReference type="AlphaFoldDB" id="A0A5J5F1W4"/>
<reference evidence="1 2" key="1">
    <citation type="submission" date="2019-09" db="EMBL/GenBank/DDBJ databases">
        <title>Draft genome of the ectomycorrhizal ascomycete Sphaerosporella brunnea.</title>
        <authorList>
            <consortium name="DOE Joint Genome Institute"/>
            <person name="Benucci G.M."/>
            <person name="Marozzi G."/>
            <person name="Antonielli L."/>
            <person name="Sanchez S."/>
            <person name="Marco P."/>
            <person name="Wang X."/>
            <person name="Falini L.B."/>
            <person name="Barry K."/>
            <person name="Haridas S."/>
            <person name="Lipzen A."/>
            <person name="Labutti K."/>
            <person name="Grigoriev I.V."/>
            <person name="Murat C."/>
            <person name="Martin F."/>
            <person name="Albertini E."/>
            <person name="Donnini D."/>
            <person name="Bonito G."/>
        </authorList>
    </citation>
    <scope>NUCLEOTIDE SEQUENCE [LARGE SCALE GENOMIC DNA]</scope>
    <source>
        <strain evidence="1 2">Sb_GMNB300</strain>
    </source>
</reference>
<dbReference type="OrthoDB" id="5302004at2759"/>
<evidence type="ECO:0000313" key="2">
    <source>
        <dbReference type="Proteomes" id="UP000326924"/>
    </source>
</evidence>
<dbReference type="Gene3D" id="3.90.1200.10">
    <property type="match status" value="1"/>
</dbReference>
<evidence type="ECO:0008006" key="3">
    <source>
        <dbReference type="Google" id="ProtNLM"/>
    </source>
</evidence>
<keyword evidence="2" id="KW-1185">Reference proteome</keyword>
<comment type="caution">
    <text evidence="1">The sequence shown here is derived from an EMBL/GenBank/DDBJ whole genome shotgun (WGS) entry which is preliminary data.</text>
</comment>